<reference evidence="2" key="1">
    <citation type="submission" date="2025-08" db="UniProtKB">
        <authorList>
            <consortium name="RefSeq"/>
        </authorList>
    </citation>
    <scope>IDENTIFICATION</scope>
    <source>
        <strain evidence="2">Tuebingen</strain>
        <tissue evidence="2">Fibroblasts and whole tissue</tissue>
    </source>
</reference>
<evidence type="ECO:0000313" key="2">
    <source>
        <dbReference type="RefSeq" id="XP_073810961.1"/>
    </source>
</evidence>
<sequence>MQCEDVKMKRSKEVRENEMNEEQKGYCGKEECSELPEEYYHGLEHLPWNLNSLEQLLYVSLPAWIQRALLCNLAEQFSVWTFHNNFLPCRLISYALLPYTLSATALISFIYRFLCWLKTFLQQALITGRELKQEVMVNLTFSQHSDLPEFYRLLLLPLVPALAPWFCLPALSLTSLPHFPSLSSAFRFLSCRLATSSSKMRLKHRSQKQPVCLSFQLSESGTFCKNTDNITTKTRYSTFHMQLDVKLEIDKKNNNKKTETPQLQRNMYDHEGRLLQDWRNEDEDLSYPFISCMDAQEEE</sequence>
<name>A0AC58JWS0_DANRE</name>
<dbReference type="Proteomes" id="UP000000437">
    <property type="component" value="Chromosome 6"/>
</dbReference>
<gene>
    <name evidence="2" type="primary">LOC137495934</name>
</gene>
<accession>A0AC58JWS0</accession>
<evidence type="ECO:0000313" key="1">
    <source>
        <dbReference type="Proteomes" id="UP000000437"/>
    </source>
</evidence>
<proteinExistence type="predicted"/>
<keyword evidence="1" id="KW-1185">Reference proteome</keyword>
<organism evidence="1 2">
    <name type="scientific">Danio rerio</name>
    <name type="common">Zebrafish</name>
    <name type="synonym">Brachydanio rerio</name>
    <dbReference type="NCBI Taxonomy" id="7955"/>
    <lineage>
        <taxon>Eukaryota</taxon>
        <taxon>Metazoa</taxon>
        <taxon>Chordata</taxon>
        <taxon>Craniata</taxon>
        <taxon>Vertebrata</taxon>
        <taxon>Euteleostomi</taxon>
        <taxon>Actinopterygii</taxon>
        <taxon>Neopterygii</taxon>
        <taxon>Teleostei</taxon>
        <taxon>Ostariophysi</taxon>
        <taxon>Cypriniformes</taxon>
        <taxon>Danionidae</taxon>
        <taxon>Danioninae</taxon>
        <taxon>Danio</taxon>
    </lineage>
</organism>
<protein>
    <submittedName>
        <fullName evidence="2">Uncharacterized protein</fullName>
    </submittedName>
</protein>
<dbReference type="RefSeq" id="XP_073810961.1">
    <property type="nucleotide sequence ID" value="XM_073954860.1"/>
</dbReference>